<dbReference type="EMBL" id="DTBH01000116">
    <property type="protein sequence ID" value="HGQ77308.1"/>
    <property type="molecule type" value="Genomic_DNA"/>
</dbReference>
<reference evidence="1 4" key="1">
    <citation type="submission" date="2014-08" db="EMBL/GenBank/DDBJ databases">
        <title>Fervidobacterium pennivorans DYC genome.</title>
        <authorList>
            <person name="Wushke S."/>
        </authorList>
    </citation>
    <scope>NUCLEOTIDE SEQUENCE [LARGE SCALE GENOMIC DNA]</scope>
    <source>
        <strain evidence="1 4">DYC</strain>
    </source>
</reference>
<gene>
    <name evidence="3" type="ORF">ENT72_04840</name>
    <name evidence="2" type="ORF">ENU12_05275</name>
    <name evidence="1" type="ORF">JM64_09070</name>
</gene>
<evidence type="ECO:0000313" key="1">
    <source>
        <dbReference type="EMBL" id="ANE42052.1"/>
    </source>
</evidence>
<organism evidence="1 4">
    <name type="scientific">Fervidobacterium pennivorans</name>
    <dbReference type="NCBI Taxonomy" id="93466"/>
    <lineage>
        <taxon>Bacteria</taxon>
        <taxon>Thermotogati</taxon>
        <taxon>Thermotogota</taxon>
        <taxon>Thermotogae</taxon>
        <taxon>Thermotogales</taxon>
        <taxon>Fervidobacteriaceae</taxon>
        <taxon>Fervidobacterium</taxon>
    </lineage>
</organism>
<dbReference type="Pfam" id="PF04025">
    <property type="entry name" value="RemA-like"/>
    <property type="match status" value="1"/>
</dbReference>
<dbReference type="KEGG" id="fng:JM64_09070"/>
<evidence type="ECO:0000313" key="2">
    <source>
        <dbReference type="EMBL" id="HGQ77308.1"/>
    </source>
</evidence>
<reference evidence="2" key="2">
    <citation type="journal article" date="2020" name="mSystems">
        <title>Genome- and Community-Level Interaction Insights into Carbon Utilization and Element Cycling Functions of Hydrothermarchaeota in Hydrothermal Sediment.</title>
        <authorList>
            <person name="Zhou Z."/>
            <person name="Liu Y."/>
            <person name="Xu W."/>
            <person name="Pan J."/>
            <person name="Luo Z.H."/>
            <person name="Li M."/>
        </authorList>
    </citation>
    <scope>NUCLEOTIDE SEQUENCE [LARGE SCALE GENOMIC DNA]</scope>
    <source>
        <strain evidence="3">SpSt-604</strain>
        <strain evidence="2">SpSt-640</strain>
    </source>
</reference>
<dbReference type="PATRIC" id="fig|93466.3.peg.1891"/>
<dbReference type="InterPro" id="IPR007169">
    <property type="entry name" value="RemA-like"/>
</dbReference>
<proteinExistence type="predicted"/>
<evidence type="ECO:0000313" key="3">
    <source>
        <dbReference type="EMBL" id="HGU42228.1"/>
    </source>
</evidence>
<dbReference type="EMBL" id="DSZT01000154">
    <property type="protein sequence ID" value="HGU42228.1"/>
    <property type="molecule type" value="Genomic_DNA"/>
</dbReference>
<name>A0A172T546_FERPE</name>
<sequence>MSEAVARINENVYIVRDRVIAVVPVTSTVSRRIRASSQLGGKMVNLAYGKECKSIVFMDSGHSLLLAEPALEVRKKIWG</sequence>
<protein>
    <submittedName>
        <fullName evidence="2">DUF370 domain-containing protein</fullName>
    </submittedName>
</protein>
<accession>A0A172T546</accession>
<evidence type="ECO:0000313" key="4">
    <source>
        <dbReference type="Proteomes" id="UP000077096"/>
    </source>
</evidence>
<dbReference type="Proteomes" id="UP000077096">
    <property type="component" value="Chromosome"/>
</dbReference>
<dbReference type="AlphaFoldDB" id="A0A172T546"/>
<dbReference type="OrthoDB" id="37718at2"/>
<dbReference type="EMBL" id="CP011393">
    <property type="protein sequence ID" value="ANE42052.1"/>
    <property type="molecule type" value="Genomic_DNA"/>
</dbReference>